<dbReference type="InterPro" id="IPR036249">
    <property type="entry name" value="Thioredoxin-like_sf"/>
</dbReference>
<sequence>MKQVTLEVLTSPGCAPCHDFLDYWKTIAGEWTNVSMEECSLSTSEGMTLAAKHRVFAVPAVILNGTLFASGAIDTRSFVASLSDLSE</sequence>
<evidence type="ECO:0000259" key="1">
    <source>
        <dbReference type="Pfam" id="PF13192"/>
    </source>
</evidence>
<accession>A0A1G2CVM3</accession>
<comment type="caution">
    <text evidence="2">The sequence shown here is derived from an EMBL/GenBank/DDBJ whole genome shotgun (WGS) entry which is preliminary data.</text>
</comment>
<organism evidence="2 3">
    <name type="scientific">Candidatus Lloydbacteria bacterium RIFCSPHIGHO2_01_FULL_49_22</name>
    <dbReference type="NCBI Taxonomy" id="1798658"/>
    <lineage>
        <taxon>Bacteria</taxon>
        <taxon>Candidatus Lloydiibacteriota</taxon>
    </lineage>
</organism>
<proteinExistence type="predicted"/>
<evidence type="ECO:0000313" key="2">
    <source>
        <dbReference type="EMBL" id="OGZ04711.1"/>
    </source>
</evidence>
<feature type="domain" description="Thioredoxin-like fold" evidence="1">
    <location>
        <begin position="6"/>
        <end position="81"/>
    </location>
</feature>
<gene>
    <name evidence="2" type="ORF">A2845_05465</name>
</gene>
<name>A0A1G2CVM3_9BACT</name>
<dbReference type="InterPro" id="IPR012336">
    <property type="entry name" value="Thioredoxin-like_fold"/>
</dbReference>
<protein>
    <recommendedName>
        <fullName evidence="1">Thioredoxin-like fold domain-containing protein</fullName>
    </recommendedName>
</protein>
<reference evidence="2 3" key="1">
    <citation type="journal article" date="2016" name="Nat. Commun.">
        <title>Thousands of microbial genomes shed light on interconnected biogeochemical processes in an aquifer system.</title>
        <authorList>
            <person name="Anantharaman K."/>
            <person name="Brown C.T."/>
            <person name="Hug L.A."/>
            <person name="Sharon I."/>
            <person name="Castelle C.J."/>
            <person name="Probst A.J."/>
            <person name="Thomas B.C."/>
            <person name="Singh A."/>
            <person name="Wilkins M.J."/>
            <person name="Karaoz U."/>
            <person name="Brodie E.L."/>
            <person name="Williams K.H."/>
            <person name="Hubbard S.S."/>
            <person name="Banfield J.F."/>
        </authorList>
    </citation>
    <scope>NUCLEOTIDE SEQUENCE [LARGE SCALE GENOMIC DNA]</scope>
</reference>
<evidence type="ECO:0000313" key="3">
    <source>
        <dbReference type="Proteomes" id="UP000177122"/>
    </source>
</evidence>
<dbReference type="EMBL" id="MHLI01000022">
    <property type="protein sequence ID" value="OGZ04711.1"/>
    <property type="molecule type" value="Genomic_DNA"/>
</dbReference>
<dbReference type="Gene3D" id="3.40.30.10">
    <property type="entry name" value="Glutaredoxin"/>
    <property type="match status" value="1"/>
</dbReference>
<dbReference type="Proteomes" id="UP000177122">
    <property type="component" value="Unassembled WGS sequence"/>
</dbReference>
<dbReference type="SUPFAM" id="SSF52833">
    <property type="entry name" value="Thioredoxin-like"/>
    <property type="match status" value="1"/>
</dbReference>
<dbReference type="Pfam" id="PF13192">
    <property type="entry name" value="Thioredoxin_3"/>
    <property type="match status" value="1"/>
</dbReference>
<dbReference type="AlphaFoldDB" id="A0A1G2CVM3"/>